<organism evidence="2 3">
    <name type="scientific">Spirosoma aureum</name>
    <dbReference type="NCBI Taxonomy" id="2692134"/>
    <lineage>
        <taxon>Bacteria</taxon>
        <taxon>Pseudomonadati</taxon>
        <taxon>Bacteroidota</taxon>
        <taxon>Cytophagia</taxon>
        <taxon>Cytophagales</taxon>
        <taxon>Cytophagaceae</taxon>
        <taxon>Spirosoma</taxon>
    </lineage>
</organism>
<dbReference type="KEGG" id="spib:G8759_22085"/>
<name>A0A6G9AS19_9BACT</name>
<evidence type="ECO:0000256" key="1">
    <source>
        <dbReference type="SAM" id="MobiDB-lite"/>
    </source>
</evidence>
<dbReference type="RefSeq" id="WP_167212540.1">
    <property type="nucleotide sequence ID" value="NZ_CP050063.1"/>
</dbReference>
<reference evidence="2 3" key="1">
    <citation type="submission" date="2020-03" db="EMBL/GenBank/DDBJ databases">
        <authorList>
            <person name="Kim M.K."/>
        </authorList>
    </citation>
    <scope>NUCLEOTIDE SEQUENCE [LARGE SCALE GENOMIC DNA]</scope>
    <source>
        <strain evidence="2 3">BT328</strain>
    </source>
</reference>
<accession>A0A6G9AS19</accession>
<sequence>METTVNDVFTKVTDFLRSESKTDTVVGQAFQLGNYSCVPVIRLGMGFGGGAGEGDDKKQGHGTGSGAGAGFGLEPIGFLVSKEDQIQFISTKQSKGFSEAFEKVPDILEKFLTKKAQPEAVPL</sequence>
<dbReference type="Pfam" id="PF09579">
    <property type="entry name" value="Spore_YtfJ"/>
    <property type="match status" value="1"/>
</dbReference>
<keyword evidence="3" id="KW-1185">Reference proteome</keyword>
<dbReference type="EMBL" id="CP050063">
    <property type="protein sequence ID" value="QIP15119.1"/>
    <property type="molecule type" value="Genomic_DNA"/>
</dbReference>
<protein>
    <submittedName>
        <fullName evidence="2">Sporulation protein</fullName>
    </submittedName>
</protein>
<evidence type="ECO:0000313" key="3">
    <source>
        <dbReference type="Proteomes" id="UP000501802"/>
    </source>
</evidence>
<dbReference type="AlphaFoldDB" id="A0A6G9AS19"/>
<dbReference type="InterPro" id="IPR014229">
    <property type="entry name" value="Spore_YtfJ"/>
</dbReference>
<dbReference type="PANTHER" id="PTHR39162">
    <property type="entry name" value="GLL3345 PROTEIN"/>
    <property type="match status" value="1"/>
</dbReference>
<dbReference type="Proteomes" id="UP000501802">
    <property type="component" value="Chromosome"/>
</dbReference>
<feature type="region of interest" description="Disordered" evidence="1">
    <location>
        <begin position="49"/>
        <end position="68"/>
    </location>
</feature>
<dbReference type="PANTHER" id="PTHR39162:SF1">
    <property type="entry name" value="SPORULATION PROTEIN YTFJ"/>
    <property type="match status" value="1"/>
</dbReference>
<gene>
    <name evidence="2" type="ORF">G8759_22085</name>
</gene>
<dbReference type="PIRSF" id="PIRSF021377">
    <property type="entry name" value="YtfJ"/>
    <property type="match status" value="1"/>
</dbReference>
<evidence type="ECO:0000313" key="2">
    <source>
        <dbReference type="EMBL" id="QIP15119.1"/>
    </source>
</evidence>
<proteinExistence type="predicted"/>